<gene>
    <name evidence="8" type="ORF">PPTG_17968</name>
</gene>
<dbReference type="Gene3D" id="3.30.40.10">
    <property type="entry name" value="Zinc/RING finger domain, C3HC4 (zinc finger)"/>
    <property type="match status" value="1"/>
</dbReference>
<dbReference type="Gene3D" id="1.10.10.60">
    <property type="entry name" value="Homeodomain-like"/>
    <property type="match status" value="1"/>
</dbReference>
<dbReference type="SMART" id="SM00249">
    <property type="entry name" value="PHD"/>
    <property type="match status" value="1"/>
</dbReference>
<dbReference type="InterPro" id="IPR047171">
    <property type="entry name" value="BAZ1A"/>
</dbReference>
<dbReference type="InterPro" id="IPR013083">
    <property type="entry name" value="Znf_RING/FYVE/PHD"/>
</dbReference>
<dbReference type="OMA" id="WGERHIE"/>
<evidence type="ECO:0000256" key="5">
    <source>
        <dbReference type="SAM" id="MobiDB-lite"/>
    </source>
</evidence>
<name>W2PHL8_PHYN3</name>
<evidence type="ECO:0000256" key="1">
    <source>
        <dbReference type="ARBA" id="ARBA00022723"/>
    </source>
</evidence>
<accession>W2PHL8</accession>
<dbReference type="GO" id="GO:0008270">
    <property type="term" value="F:zinc ion binding"/>
    <property type="evidence" value="ECO:0007669"/>
    <property type="project" value="UniProtKB-KW"/>
</dbReference>
<dbReference type="Proteomes" id="UP000018817">
    <property type="component" value="Unassembled WGS sequence"/>
</dbReference>
<keyword evidence="2 4" id="KW-0863">Zinc-finger</keyword>
<protein>
    <recommendedName>
        <fullName evidence="7">PHD-type domain-containing protein</fullName>
    </recommendedName>
</protein>
<dbReference type="PANTHER" id="PTHR46510:SF1">
    <property type="entry name" value="BROMODOMAIN ADJACENT TO ZINC FINGER DOMAIN PROTEIN 1A"/>
    <property type="match status" value="1"/>
</dbReference>
<evidence type="ECO:0000313" key="8">
    <source>
        <dbReference type="EMBL" id="ETN00518.1"/>
    </source>
</evidence>
<proteinExistence type="predicted"/>
<keyword evidence="6" id="KW-0812">Transmembrane</keyword>
<dbReference type="GO" id="GO:0031445">
    <property type="term" value="P:regulation of heterochromatin formation"/>
    <property type="evidence" value="ECO:0007669"/>
    <property type="project" value="TreeGrafter"/>
</dbReference>
<sequence length="479" mass="53590">MVSKKLAACRADIPAMLSQEQRDSLVYKPQCRQRWGERHIEGAVSPLKAEDIEEFLTEFAWLKEKELALECLFDGEFDVPKAVGLLHAARREKYKTRHDLDKRLPFEALNDAVAAHGKKFHLVKQALGEKVITREVVSRYYLWKRTDDFKKWSRHQKATKTRKTKKEAERLRQWVDESDPETETFEVYHNRHCELCATGGSLLCCDGCPRAYHVSCAQPPITRLDKEEDWFCSHCLEEFGGIKPKLVPSSENDQCMVYVPSSSVPRSLMESMTDASSYEEEDEQEDYSDDENEDNANGESSGDSDSDDYASKCHSPKELSLNAANSGSLTDNESDSPSAKTPSTSLASGNAGCNKSELNPGPVTQLTPAAQQNSNETTAPSSTASAEQSVDASHIGARRTPVVQGCNNIVVRAYNSIVGVRHHRRRNADRNWNELRHLDGNGNRNSDLLDFLDDFLDVVVVVILSALIVFRCLGISIDS</sequence>
<dbReference type="EMBL" id="KI669637">
    <property type="protein sequence ID" value="ETN00518.1"/>
    <property type="molecule type" value="Genomic_DNA"/>
</dbReference>
<dbReference type="PROSITE" id="PS50016">
    <property type="entry name" value="ZF_PHD_2"/>
    <property type="match status" value="1"/>
</dbReference>
<dbReference type="GO" id="GO:0006355">
    <property type="term" value="P:regulation of DNA-templated transcription"/>
    <property type="evidence" value="ECO:0007669"/>
    <property type="project" value="TreeGrafter"/>
</dbReference>
<feature type="transmembrane region" description="Helical" evidence="6">
    <location>
        <begin position="455"/>
        <end position="473"/>
    </location>
</feature>
<dbReference type="VEuPathDB" id="FungiDB:PPTG_17968"/>
<dbReference type="GO" id="GO:0003677">
    <property type="term" value="F:DNA binding"/>
    <property type="evidence" value="ECO:0007669"/>
    <property type="project" value="TreeGrafter"/>
</dbReference>
<dbReference type="AlphaFoldDB" id="W2PHL8"/>
<keyword evidence="1" id="KW-0479">Metal-binding</keyword>
<feature type="domain" description="PHD-type" evidence="7">
    <location>
        <begin position="190"/>
        <end position="238"/>
    </location>
</feature>
<evidence type="ECO:0000256" key="3">
    <source>
        <dbReference type="ARBA" id="ARBA00022833"/>
    </source>
</evidence>
<dbReference type="GO" id="GO:0000228">
    <property type="term" value="C:nuclear chromosome"/>
    <property type="evidence" value="ECO:0007669"/>
    <property type="project" value="TreeGrafter"/>
</dbReference>
<evidence type="ECO:0000256" key="4">
    <source>
        <dbReference type="PROSITE-ProRule" id="PRU00146"/>
    </source>
</evidence>
<dbReference type="RefSeq" id="XP_008914189.1">
    <property type="nucleotide sequence ID" value="XM_008915941.1"/>
</dbReference>
<dbReference type="InterPro" id="IPR011011">
    <property type="entry name" value="Znf_FYVE_PHD"/>
</dbReference>
<feature type="compositionally biased region" description="Acidic residues" evidence="5">
    <location>
        <begin position="277"/>
        <end position="308"/>
    </location>
</feature>
<evidence type="ECO:0000259" key="7">
    <source>
        <dbReference type="PROSITE" id="PS50016"/>
    </source>
</evidence>
<dbReference type="Pfam" id="PF00628">
    <property type="entry name" value="PHD"/>
    <property type="match status" value="1"/>
</dbReference>
<dbReference type="GO" id="GO:0006338">
    <property type="term" value="P:chromatin remodeling"/>
    <property type="evidence" value="ECO:0007669"/>
    <property type="project" value="InterPro"/>
</dbReference>
<dbReference type="STRING" id="761204.W2PHL8"/>
<dbReference type="GO" id="GO:0045740">
    <property type="term" value="P:positive regulation of DNA replication"/>
    <property type="evidence" value="ECO:0007669"/>
    <property type="project" value="TreeGrafter"/>
</dbReference>
<feature type="compositionally biased region" description="Polar residues" evidence="5">
    <location>
        <begin position="322"/>
        <end position="391"/>
    </location>
</feature>
<dbReference type="PANTHER" id="PTHR46510">
    <property type="entry name" value="BROMODOMAIN ADJACENT TO ZINC FINGER DOMAIN PROTEIN 1A"/>
    <property type="match status" value="1"/>
</dbReference>
<dbReference type="SUPFAM" id="SSF57903">
    <property type="entry name" value="FYVE/PHD zinc finger"/>
    <property type="match status" value="1"/>
</dbReference>
<dbReference type="InterPro" id="IPR019787">
    <property type="entry name" value="Znf_PHD-finger"/>
</dbReference>
<evidence type="ECO:0000256" key="6">
    <source>
        <dbReference type="SAM" id="Phobius"/>
    </source>
</evidence>
<organism evidence="8 9">
    <name type="scientific">Phytophthora nicotianae (strain INRA-310)</name>
    <name type="common">Phytophthora parasitica</name>
    <dbReference type="NCBI Taxonomy" id="761204"/>
    <lineage>
        <taxon>Eukaryota</taxon>
        <taxon>Sar</taxon>
        <taxon>Stramenopiles</taxon>
        <taxon>Oomycota</taxon>
        <taxon>Peronosporomycetes</taxon>
        <taxon>Peronosporales</taxon>
        <taxon>Peronosporaceae</taxon>
        <taxon>Phytophthora</taxon>
    </lineage>
</organism>
<keyword evidence="6" id="KW-0472">Membrane</keyword>
<dbReference type="CDD" id="cd15539">
    <property type="entry name" value="PHD1_AIRE"/>
    <property type="match status" value="1"/>
</dbReference>
<reference evidence="8 9" key="2">
    <citation type="submission" date="2013-11" db="EMBL/GenBank/DDBJ databases">
        <title>The Genome Sequence of Phytophthora parasitica INRA-310.</title>
        <authorList>
            <consortium name="The Broad Institute Genomics Platform"/>
            <person name="Russ C."/>
            <person name="Tyler B."/>
            <person name="Panabieres F."/>
            <person name="Shan W."/>
            <person name="Tripathy S."/>
            <person name="Grunwald N."/>
            <person name="Machado M."/>
            <person name="Johnson C.S."/>
            <person name="Arredondo F."/>
            <person name="Hong C."/>
            <person name="Coffey M."/>
            <person name="Young S.K."/>
            <person name="Zeng Q."/>
            <person name="Gargeya S."/>
            <person name="Fitzgerald M."/>
            <person name="Abouelleil A."/>
            <person name="Alvarado L."/>
            <person name="Chapman S.B."/>
            <person name="Gainer-Dewar J."/>
            <person name="Goldberg J."/>
            <person name="Griggs A."/>
            <person name="Gujja S."/>
            <person name="Hansen M."/>
            <person name="Howarth C."/>
            <person name="Imamovic A."/>
            <person name="Ireland A."/>
            <person name="Larimer J."/>
            <person name="McCowan C."/>
            <person name="Murphy C."/>
            <person name="Pearson M."/>
            <person name="Poon T.W."/>
            <person name="Priest M."/>
            <person name="Roberts A."/>
            <person name="Saif S."/>
            <person name="Shea T."/>
            <person name="Sykes S."/>
            <person name="Wortman J."/>
            <person name="Nusbaum C."/>
            <person name="Birren B."/>
        </authorList>
    </citation>
    <scope>NUCLEOTIDE SEQUENCE [LARGE SCALE GENOMIC DNA]</scope>
    <source>
        <strain evidence="8 9">INRA-310</strain>
    </source>
</reference>
<dbReference type="InterPro" id="IPR001965">
    <property type="entry name" value="Znf_PHD"/>
</dbReference>
<keyword evidence="6" id="KW-1133">Transmembrane helix</keyword>
<feature type="region of interest" description="Disordered" evidence="5">
    <location>
        <begin position="266"/>
        <end position="393"/>
    </location>
</feature>
<dbReference type="GO" id="GO:0008623">
    <property type="term" value="C:CHRAC"/>
    <property type="evidence" value="ECO:0007669"/>
    <property type="project" value="TreeGrafter"/>
</dbReference>
<evidence type="ECO:0000256" key="2">
    <source>
        <dbReference type="ARBA" id="ARBA00022771"/>
    </source>
</evidence>
<dbReference type="OrthoDB" id="5876363at2759"/>
<dbReference type="GeneID" id="20186901"/>
<dbReference type="InterPro" id="IPR019786">
    <property type="entry name" value="Zinc_finger_PHD-type_CS"/>
</dbReference>
<keyword evidence="3" id="KW-0862">Zinc</keyword>
<dbReference type="PROSITE" id="PS01359">
    <property type="entry name" value="ZF_PHD_1"/>
    <property type="match status" value="1"/>
</dbReference>
<evidence type="ECO:0000313" key="9">
    <source>
        <dbReference type="Proteomes" id="UP000018817"/>
    </source>
</evidence>
<reference evidence="9" key="1">
    <citation type="submission" date="2011-12" db="EMBL/GenBank/DDBJ databases">
        <authorList>
            <consortium name="The Broad Institute Genome Sequencing Platform"/>
            <person name="Russ C."/>
            <person name="Tyler B."/>
            <person name="Panabieres F."/>
            <person name="Shan W."/>
            <person name="Tripathy S."/>
            <person name="Grunwald N."/>
            <person name="Machado M."/>
            <person name="Young S.K."/>
            <person name="Zeng Q."/>
            <person name="Gargeya S."/>
            <person name="Fitzgerald M."/>
            <person name="Haas B."/>
            <person name="Abouelleil A."/>
            <person name="Alvarado L."/>
            <person name="Arachchi H.M."/>
            <person name="Berlin A."/>
            <person name="Chapman S.B."/>
            <person name="Gearin G."/>
            <person name="Goldberg J."/>
            <person name="Griggs A."/>
            <person name="Gujja S."/>
            <person name="Hansen M."/>
            <person name="Heiman D."/>
            <person name="Howarth C."/>
            <person name="Larimer J."/>
            <person name="Lui A."/>
            <person name="MacDonald P.J.P."/>
            <person name="McCowen C."/>
            <person name="Montmayeur A."/>
            <person name="Murphy C."/>
            <person name="Neiman D."/>
            <person name="Pearson M."/>
            <person name="Priest M."/>
            <person name="Roberts A."/>
            <person name="Saif S."/>
            <person name="Shea T."/>
            <person name="Sisk P."/>
            <person name="Stolte C."/>
            <person name="Sykes S."/>
            <person name="Wortman J."/>
            <person name="Nusbaum C."/>
            <person name="Birren B."/>
        </authorList>
    </citation>
    <scope>NUCLEOTIDE SEQUENCE [LARGE SCALE GENOMIC DNA]</scope>
    <source>
        <strain evidence="9">INRA-310</strain>
    </source>
</reference>